<dbReference type="Gene3D" id="3.90.79.10">
    <property type="entry name" value="Nucleoside Triphosphate Pyrophosphohydrolase"/>
    <property type="match status" value="1"/>
</dbReference>
<reference evidence="4 5" key="1">
    <citation type="journal article" date="2014" name="Int. J. Syst. Evol. Microbiol.">
        <title>Arthrobacter pityocampae sp. nov., isolated from Thaumetopoea pityocampa (Lep., Thaumetopoeidae).</title>
        <authorList>
            <person name="Ince I.A."/>
            <person name="Demirbag Z."/>
            <person name="Kati H."/>
        </authorList>
    </citation>
    <scope>NUCLEOTIDE SEQUENCE [LARGE SCALE GENOMIC DNA]</scope>
    <source>
        <strain evidence="4 5">Tp2</strain>
    </source>
</reference>
<keyword evidence="5" id="KW-1185">Reference proteome</keyword>
<dbReference type="PANTHER" id="PTHR11839">
    <property type="entry name" value="UDP/ADP-SUGAR PYROPHOSPHATASE"/>
    <property type="match status" value="1"/>
</dbReference>
<name>A0A2S5J0G7_9MICC</name>
<dbReference type="AlphaFoldDB" id="A0A2S5J0G7"/>
<dbReference type="Proteomes" id="UP000239297">
    <property type="component" value="Unassembled WGS sequence"/>
</dbReference>
<accession>A0A2S5J0G7</accession>
<protein>
    <submittedName>
        <fullName evidence="4">ADP-ribose pyrophosphatase</fullName>
    </submittedName>
</protein>
<sequence>MQPTGTGDAGFGDEQSPRRLLGTTTVYEGRVWDVVSERFTLTEDGEAITRDFIRHPGAVAVLVLDDDGRVLLLRQYRHPVRMALWEIPAGLLDEEGEDFVDAAARELAEEADLTAARWDVLVDLFLSPGSSSEALRVYLARDIGDVPAADRHTRTHEEAEIELKWVDLDAAVEAVLDGRIHSPSAAAAILAARVARETGFAGLRPASTPWPEHPSQHSAWPRGAVLGD</sequence>
<dbReference type="OrthoDB" id="9806150at2"/>
<evidence type="ECO:0000313" key="5">
    <source>
        <dbReference type="Proteomes" id="UP000239297"/>
    </source>
</evidence>
<dbReference type="RefSeq" id="WP_104120773.1">
    <property type="nucleotide sequence ID" value="NZ_PRKW01000002.1"/>
</dbReference>
<evidence type="ECO:0000256" key="1">
    <source>
        <dbReference type="ARBA" id="ARBA00022801"/>
    </source>
</evidence>
<dbReference type="EMBL" id="PRKW01000002">
    <property type="protein sequence ID" value="PPB50283.1"/>
    <property type="molecule type" value="Genomic_DNA"/>
</dbReference>
<dbReference type="Pfam" id="PF00293">
    <property type="entry name" value="NUDIX"/>
    <property type="match status" value="1"/>
</dbReference>
<feature type="domain" description="Nudix hydrolase" evidence="3">
    <location>
        <begin position="53"/>
        <end position="193"/>
    </location>
</feature>
<dbReference type="CDD" id="cd24158">
    <property type="entry name" value="NUDIX_ADPRase_Rv1700"/>
    <property type="match status" value="1"/>
</dbReference>
<dbReference type="InterPro" id="IPR000086">
    <property type="entry name" value="NUDIX_hydrolase_dom"/>
</dbReference>
<evidence type="ECO:0000259" key="3">
    <source>
        <dbReference type="PROSITE" id="PS51462"/>
    </source>
</evidence>
<dbReference type="GO" id="GO:0005829">
    <property type="term" value="C:cytosol"/>
    <property type="evidence" value="ECO:0007669"/>
    <property type="project" value="TreeGrafter"/>
</dbReference>
<evidence type="ECO:0000313" key="4">
    <source>
        <dbReference type="EMBL" id="PPB50283.1"/>
    </source>
</evidence>
<dbReference type="GO" id="GO:0019693">
    <property type="term" value="P:ribose phosphate metabolic process"/>
    <property type="evidence" value="ECO:0007669"/>
    <property type="project" value="TreeGrafter"/>
</dbReference>
<dbReference type="PANTHER" id="PTHR11839:SF31">
    <property type="entry name" value="ADP-RIBOSE PYROPHOSPHATASE"/>
    <property type="match status" value="1"/>
</dbReference>
<comment type="caution">
    <text evidence="4">The sequence shown here is derived from an EMBL/GenBank/DDBJ whole genome shotgun (WGS) entry which is preliminary data.</text>
</comment>
<dbReference type="SUPFAM" id="SSF55811">
    <property type="entry name" value="Nudix"/>
    <property type="match status" value="1"/>
</dbReference>
<feature type="region of interest" description="Disordered" evidence="2">
    <location>
        <begin position="206"/>
        <end position="228"/>
    </location>
</feature>
<dbReference type="InterPro" id="IPR015797">
    <property type="entry name" value="NUDIX_hydrolase-like_dom_sf"/>
</dbReference>
<gene>
    <name evidence="4" type="ORF">C4K88_06430</name>
</gene>
<dbReference type="GO" id="GO:0006753">
    <property type="term" value="P:nucleoside phosphate metabolic process"/>
    <property type="evidence" value="ECO:0007669"/>
    <property type="project" value="TreeGrafter"/>
</dbReference>
<evidence type="ECO:0000256" key="2">
    <source>
        <dbReference type="SAM" id="MobiDB-lite"/>
    </source>
</evidence>
<proteinExistence type="predicted"/>
<dbReference type="GO" id="GO:0016787">
    <property type="term" value="F:hydrolase activity"/>
    <property type="evidence" value="ECO:0007669"/>
    <property type="project" value="UniProtKB-KW"/>
</dbReference>
<organism evidence="4 5">
    <name type="scientific">Arthrobacter pityocampae</name>
    <dbReference type="NCBI Taxonomy" id="547334"/>
    <lineage>
        <taxon>Bacteria</taxon>
        <taxon>Bacillati</taxon>
        <taxon>Actinomycetota</taxon>
        <taxon>Actinomycetes</taxon>
        <taxon>Micrococcales</taxon>
        <taxon>Micrococcaceae</taxon>
        <taxon>Arthrobacter</taxon>
    </lineage>
</organism>
<keyword evidence="1" id="KW-0378">Hydrolase</keyword>
<dbReference type="PROSITE" id="PS51462">
    <property type="entry name" value="NUDIX"/>
    <property type="match status" value="1"/>
</dbReference>